<dbReference type="Proteomes" id="UP000516373">
    <property type="component" value="Chromosome"/>
</dbReference>
<sequence length="42" mass="4143">MSKRTALRAPAPGPISDGARTLGPGSLGRTRSYGAFGAGLIG</sequence>
<name>A0A7G1NHX8_9ACTN</name>
<dbReference type="AlphaFoldDB" id="A0A7G1NHX8"/>
<evidence type="ECO:0000256" key="1">
    <source>
        <dbReference type="SAM" id="MobiDB-lite"/>
    </source>
</evidence>
<feature type="region of interest" description="Disordered" evidence="1">
    <location>
        <begin position="1"/>
        <end position="28"/>
    </location>
</feature>
<proteinExistence type="predicted"/>
<organism evidence="2 3">
    <name type="scientific">Streptomyces tuirus</name>
    <dbReference type="NCBI Taxonomy" id="68278"/>
    <lineage>
        <taxon>Bacteria</taxon>
        <taxon>Bacillati</taxon>
        <taxon>Actinomycetota</taxon>
        <taxon>Actinomycetes</taxon>
        <taxon>Kitasatosporales</taxon>
        <taxon>Streptomycetaceae</taxon>
        <taxon>Streptomyces</taxon>
    </lineage>
</organism>
<accession>A0A7G1NHX8</accession>
<reference evidence="2 3" key="1">
    <citation type="journal article" date="2014" name="Int. J. Syst. Evol. Microbiol.">
        <title>Complete genome sequence of Corynebacterium casei LMG S-19264T (=DSM 44701T), isolated from a smear-ripened cheese.</title>
        <authorList>
            <consortium name="US DOE Joint Genome Institute (JGI-PGF)"/>
            <person name="Walter F."/>
            <person name="Albersmeier A."/>
            <person name="Kalinowski J."/>
            <person name="Ruckert C."/>
        </authorList>
    </citation>
    <scope>NUCLEOTIDE SEQUENCE [LARGE SCALE GENOMIC DNA]</scope>
    <source>
        <strain evidence="2 3">JCM 4255</strain>
    </source>
</reference>
<evidence type="ECO:0000313" key="2">
    <source>
        <dbReference type="EMBL" id="BCL21872.1"/>
    </source>
</evidence>
<evidence type="ECO:0000313" key="3">
    <source>
        <dbReference type="Proteomes" id="UP000516373"/>
    </source>
</evidence>
<dbReference type="KEGG" id="stui:GCM10017668_37150"/>
<protein>
    <submittedName>
        <fullName evidence="2">Uncharacterized protein</fullName>
    </submittedName>
</protein>
<dbReference type="RefSeq" id="WP_269783177.1">
    <property type="nucleotide sequence ID" value="NZ_AP023439.1"/>
</dbReference>
<gene>
    <name evidence="2" type="ORF">GCM10017668_37150</name>
</gene>
<dbReference type="EMBL" id="AP023439">
    <property type="protein sequence ID" value="BCL21872.1"/>
    <property type="molecule type" value="Genomic_DNA"/>
</dbReference>